<reference evidence="8 9" key="1">
    <citation type="submission" date="2024-01" db="EMBL/GenBank/DDBJ databases">
        <title>Hyphobacterium bacterium isolated from marine sediment.</title>
        <authorList>
            <person name="Zhao S."/>
        </authorList>
    </citation>
    <scope>NUCLEOTIDE SEQUENCE [LARGE SCALE GENOMIC DNA]</scope>
    <source>
        <strain evidence="9">HN65</strain>
    </source>
</reference>
<feature type="transmembrane region" description="Helical" evidence="6">
    <location>
        <begin position="41"/>
        <end position="58"/>
    </location>
</feature>
<keyword evidence="4 6" id="KW-1133">Transmembrane helix</keyword>
<keyword evidence="9" id="KW-1185">Reference proteome</keyword>
<evidence type="ECO:0000256" key="2">
    <source>
        <dbReference type="ARBA" id="ARBA00007362"/>
    </source>
</evidence>
<feature type="transmembrane region" description="Helical" evidence="6">
    <location>
        <begin position="249"/>
        <end position="269"/>
    </location>
</feature>
<protein>
    <submittedName>
        <fullName evidence="8">DMT family transporter</fullName>
    </submittedName>
</protein>
<name>A0ABU7LQ34_9PROT</name>
<dbReference type="PANTHER" id="PTHR32322:SF2">
    <property type="entry name" value="EAMA DOMAIN-CONTAINING PROTEIN"/>
    <property type="match status" value="1"/>
</dbReference>
<dbReference type="EMBL" id="JAZDRP010000003">
    <property type="protein sequence ID" value="MEE2526016.1"/>
    <property type="molecule type" value="Genomic_DNA"/>
</dbReference>
<proteinExistence type="inferred from homology"/>
<feature type="transmembrane region" description="Helical" evidence="6">
    <location>
        <begin position="101"/>
        <end position="123"/>
    </location>
</feature>
<evidence type="ECO:0000259" key="7">
    <source>
        <dbReference type="Pfam" id="PF00892"/>
    </source>
</evidence>
<sequence length="310" mass="32596">MTDTSEKSVLVGLIVLIMGAVAIGMAAPLVKLSELGPQTVGFWRMALTIPFAFAWMQFDRNPPAKADAPSGPKKWLHLALPGLLFAGDLAFWHAGIKITSVANATFLANLQPVFVVLAAWLIFKETITRQFLMAAGLAVAGAALLSAGNLTVAPDRWPGDALSIATAVWYASYILAVRQARRFASTGTVIFFTALVTAPILALTALGFGEDIMPPTLTDWLVLIGLAVGVQIIGQGGVAFGLGRVPAPVASIIILIQPVVASIAGWIMFGEAFAPMQYAGAALVMTGVYWVQRRSRTAASRGLAKPPGKG</sequence>
<dbReference type="PANTHER" id="PTHR32322">
    <property type="entry name" value="INNER MEMBRANE TRANSPORTER"/>
    <property type="match status" value="1"/>
</dbReference>
<feature type="domain" description="EamA" evidence="7">
    <location>
        <begin position="11"/>
        <end position="146"/>
    </location>
</feature>
<organism evidence="8 9">
    <name type="scientific">Hyphobacterium lacteum</name>
    <dbReference type="NCBI Taxonomy" id="3116575"/>
    <lineage>
        <taxon>Bacteria</taxon>
        <taxon>Pseudomonadati</taxon>
        <taxon>Pseudomonadota</taxon>
        <taxon>Alphaproteobacteria</taxon>
        <taxon>Maricaulales</taxon>
        <taxon>Maricaulaceae</taxon>
        <taxon>Hyphobacterium</taxon>
    </lineage>
</organism>
<feature type="transmembrane region" description="Helical" evidence="6">
    <location>
        <begin position="78"/>
        <end position="95"/>
    </location>
</feature>
<evidence type="ECO:0000256" key="6">
    <source>
        <dbReference type="SAM" id="Phobius"/>
    </source>
</evidence>
<evidence type="ECO:0000256" key="5">
    <source>
        <dbReference type="ARBA" id="ARBA00023136"/>
    </source>
</evidence>
<evidence type="ECO:0000256" key="3">
    <source>
        <dbReference type="ARBA" id="ARBA00022692"/>
    </source>
</evidence>
<comment type="subcellular location">
    <subcellularLocation>
        <location evidence="1">Membrane</location>
        <topology evidence="1">Multi-pass membrane protein</topology>
    </subcellularLocation>
</comment>
<feature type="transmembrane region" description="Helical" evidence="6">
    <location>
        <begin position="130"/>
        <end position="151"/>
    </location>
</feature>
<feature type="transmembrane region" description="Helical" evidence="6">
    <location>
        <begin position="275"/>
        <end position="291"/>
    </location>
</feature>
<feature type="transmembrane region" description="Helical" evidence="6">
    <location>
        <begin position="157"/>
        <end position="177"/>
    </location>
</feature>
<dbReference type="RefSeq" id="WP_330198675.1">
    <property type="nucleotide sequence ID" value="NZ_JAZDRP010000003.1"/>
</dbReference>
<dbReference type="SUPFAM" id="SSF103481">
    <property type="entry name" value="Multidrug resistance efflux transporter EmrE"/>
    <property type="match status" value="2"/>
</dbReference>
<evidence type="ECO:0000313" key="9">
    <source>
        <dbReference type="Proteomes" id="UP001354971"/>
    </source>
</evidence>
<evidence type="ECO:0000313" key="8">
    <source>
        <dbReference type="EMBL" id="MEE2526016.1"/>
    </source>
</evidence>
<evidence type="ECO:0000256" key="1">
    <source>
        <dbReference type="ARBA" id="ARBA00004141"/>
    </source>
</evidence>
<dbReference type="Proteomes" id="UP001354971">
    <property type="component" value="Unassembled WGS sequence"/>
</dbReference>
<dbReference type="Pfam" id="PF00892">
    <property type="entry name" value="EamA"/>
    <property type="match status" value="2"/>
</dbReference>
<feature type="transmembrane region" description="Helical" evidence="6">
    <location>
        <begin position="189"/>
        <end position="208"/>
    </location>
</feature>
<feature type="domain" description="EamA" evidence="7">
    <location>
        <begin position="158"/>
        <end position="291"/>
    </location>
</feature>
<feature type="transmembrane region" description="Helical" evidence="6">
    <location>
        <begin position="220"/>
        <end position="242"/>
    </location>
</feature>
<keyword evidence="5 6" id="KW-0472">Membrane</keyword>
<feature type="transmembrane region" description="Helical" evidence="6">
    <location>
        <begin position="9"/>
        <end position="29"/>
    </location>
</feature>
<dbReference type="InterPro" id="IPR000620">
    <property type="entry name" value="EamA_dom"/>
</dbReference>
<gene>
    <name evidence="8" type="ORF">V0U79_06525</name>
</gene>
<comment type="similarity">
    <text evidence="2">Belongs to the EamA transporter family.</text>
</comment>
<accession>A0ABU7LQ34</accession>
<keyword evidence="3 6" id="KW-0812">Transmembrane</keyword>
<dbReference type="InterPro" id="IPR037185">
    <property type="entry name" value="EmrE-like"/>
</dbReference>
<dbReference type="InterPro" id="IPR050638">
    <property type="entry name" value="AA-Vitamin_Transporters"/>
</dbReference>
<evidence type="ECO:0000256" key="4">
    <source>
        <dbReference type="ARBA" id="ARBA00022989"/>
    </source>
</evidence>
<comment type="caution">
    <text evidence="8">The sequence shown here is derived from an EMBL/GenBank/DDBJ whole genome shotgun (WGS) entry which is preliminary data.</text>
</comment>